<dbReference type="EMBL" id="VSWC01000040">
    <property type="protein sequence ID" value="KAA1105461.1"/>
    <property type="molecule type" value="Genomic_DNA"/>
</dbReference>
<proteinExistence type="predicted"/>
<dbReference type="Proteomes" id="UP000324748">
    <property type="component" value="Unassembled WGS sequence"/>
</dbReference>
<gene>
    <name evidence="2" type="ORF">PGT21_008139</name>
    <name evidence="1" type="ORF">PGTUg99_029859</name>
</gene>
<sequence length="58" mass="6306">MHPGFALIPLIRPNGLCGYHRHCDVLKSGESSITERQEASNFECVASSLLGSQSSSRM</sequence>
<dbReference type="EMBL" id="VDEP01000406">
    <property type="protein sequence ID" value="KAA1088467.1"/>
    <property type="molecule type" value="Genomic_DNA"/>
</dbReference>
<dbReference type="Proteomes" id="UP000325313">
    <property type="component" value="Unassembled WGS sequence"/>
</dbReference>
<evidence type="ECO:0000313" key="4">
    <source>
        <dbReference type="Proteomes" id="UP000325313"/>
    </source>
</evidence>
<protein>
    <submittedName>
        <fullName evidence="1">Uncharacterized protein</fullName>
    </submittedName>
</protein>
<comment type="caution">
    <text evidence="1">The sequence shown here is derived from an EMBL/GenBank/DDBJ whole genome shotgun (WGS) entry which is preliminary data.</text>
</comment>
<keyword evidence="3" id="KW-1185">Reference proteome</keyword>
<evidence type="ECO:0000313" key="3">
    <source>
        <dbReference type="Proteomes" id="UP000324748"/>
    </source>
</evidence>
<reference evidence="3 4" key="1">
    <citation type="submission" date="2019-05" db="EMBL/GenBank/DDBJ databases">
        <title>Emergence of the Ug99 lineage of the wheat stem rust pathogen through somatic hybridization.</title>
        <authorList>
            <person name="Li F."/>
            <person name="Upadhyaya N.M."/>
            <person name="Sperschneider J."/>
            <person name="Matny O."/>
            <person name="Nguyen-Phuc H."/>
            <person name="Mago R."/>
            <person name="Raley C."/>
            <person name="Miller M.E."/>
            <person name="Silverstein K.A.T."/>
            <person name="Henningsen E."/>
            <person name="Hirsch C.D."/>
            <person name="Visser B."/>
            <person name="Pretorius Z.A."/>
            <person name="Steffenson B.J."/>
            <person name="Schwessinger B."/>
            <person name="Dodds P.N."/>
            <person name="Figueroa M."/>
        </authorList>
    </citation>
    <scope>NUCLEOTIDE SEQUENCE [LARGE SCALE GENOMIC DNA]</scope>
    <source>
        <strain evidence="2">21-0</strain>
        <strain evidence="1 4">Ug99</strain>
    </source>
</reference>
<evidence type="ECO:0000313" key="2">
    <source>
        <dbReference type="EMBL" id="KAA1105461.1"/>
    </source>
</evidence>
<name>A0A5B0NGV9_PUCGR</name>
<organism evidence="1 4">
    <name type="scientific">Puccinia graminis f. sp. tritici</name>
    <dbReference type="NCBI Taxonomy" id="56615"/>
    <lineage>
        <taxon>Eukaryota</taxon>
        <taxon>Fungi</taxon>
        <taxon>Dikarya</taxon>
        <taxon>Basidiomycota</taxon>
        <taxon>Pucciniomycotina</taxon>
        <taxon>Pucciniomycetes</taxon>
        <taxon>Pucciniales</taxon>
        <taxon>Pucciniaceae</taxon>
        <taxon>Puccinia</taxon>
    </lineage>
</organism>
<accession>A0A5B0NGV9</accession>
<evidence type="ECO:0000313" key="1">
    <source>
        <dbReference type="EMBL" id="KAA1088467.1"/>
    </source>
</evidence>
<dbReference type="AlphaFoldDB" id="A0A5B0NGV9"/>